<feature type="region of interest" description="Disordered" evidence="2">
    <location>
        <begin position="1"/>
        <end position="22"/>
    </location>
</feature>
<organism evidence="4 6">
    <name type="scientific">Adineta steineri</name>
    <dbReference type="NCBI Taxonomy" id="433720"/>
    <lineage>
        <taxon>Eukaryota</taxon>
        <taxon>Metazoa</taxon>
        <taxon>Spiralia</taxon>
        <taxon>Gnathifera</taxon>
        <taxon>Rotifera</taxon>
        <taxon>Eurotatoria</taxon>
        <taxon>Bdelloidea</taxon>
        <taxon>Adinetida</taxon>
        <taxon>Adinetidae</taxon>
        <taxon>Adineta</taxon>
    </lineage>
</organism>
<comment type="caution">
    <text evidence="4">The sequence shown here is derived from an EMBL/GenBank/DDBJ whole genome shotgun (WGS) entry which is preliminary data.</text>
</comment>
<evidence type="ECO:0000256" key="1">
    <source>
        <dbReference type="SAM" id="Coils"/>
    </source>
</evidence>
<dbReference type="EMBL" id="CAJNOI010000051">
    <property type="protein sequence ID" value="CAF0946679.1"/>
    <property type="molecule type" value="Genomic_DNA"/>
</dbReference>
<protein>
    <submittedName>
        <fullName evidence="4">Uncharacterized protein</fullName>
    </submittedName>
</protein>
<evidence type="ECO:0000313" key="3">
    <source>
        <dbReference type="EMBL" id="CAF0851146.1"/>
    </source>
</evidence>
<evidence type="ECO:0000313" key="5">
    <source>
        <dbReference type="Proteomes" id="UP000663832"/>
    </source>
</evidence>
<accession>A0A814CXG9</accession>
<dbReference type="AlphaFoldDB" id="A0A814CXG9"/>
<dbReference type="EMBL" id="CAJNOM010000029">
    <property type="protein sequence ID" value="CAF0851146.1"/>
    <property type="molecule type" value="Genomic_DNA"/>
</dbReference>
<dbReference type="Proteomes" id="UP000663877">
    <property type="component" value="Unassembled WGS sequence"/>
</dbReference>
<evidence type="ECO:0000256" key="2">
    <source>
        <dbReference type="SAM" id="MobiDB-lite"/>
    </source>
</evidence>
<feature type="coiled-coil region" evidence="1">
    <location>
        <begin position="28"/>
        <end position="62"/>
    </location>
</feature>
<keyword evidence="1" id="KW-0175">Coiled coil</keyword>
<sequence length="98" mass="11273">MSEIVKKIKKPLERNKENNVTDPIHKTNQQLQEQLNNQTSTIQQLNADLTNINKLVHELQELVLKQSAKITLLESQLEYEKKNLSGSDISDKSPDKHL</sequence>
<keyword evidence="5" id="KW-1185">Reference proteome</keyword>
<proteinExistence type="predicted"/>
<dbReference type="Proteomes" id="UP000663832">
    <property type="component" value="Unassembled WGS sequence"/>
</dbReference>
<name>A0A814CXG9_9BILA</name>
<evidence type="ECO:0000313" key="4">
    <source>
        <dbReference type="EMBL" id="CAF0946679.1"/>
    </source>
</evidence>
<evidence type="ECO:0000313" key="6">
    <source>
        <dbReference type="Proteomes" id="UP000663877"/>
    </source>
</evidence>
<reference evidence="4" key="1">
    <citation type="submission" date="2021-02" db="EMBL/GenBank/DDBJ databases">
        <authorList>
            <person name="Nowell W R."/>
        </authorList>
    </citation>
    <scope>NUCLEOTIDE SEQUENCE</scope>
</reference>
<gene>
    <name evidence="4" type="ORF">BJG266_LOCUS12971</name>
    <name evidence="3" type="ORF">QVE165_LOCUS6843</name>
</gene>